<dbReference type="OrthoDB" id="9771733at2"/>
<dbReference type="Gene3D" id="3.40.190.10">
    <property type="entry name" value="Periplasmic binding protein-like II"/>
    <property type="match status" value="1"/>
</dbReference>
<dbReference type="Pfam" id="PF00496">
    <property type="entry name" value="SBP_bac_5"/>
    <property type="match status" value="1"/>
</dbReference>
<keyword evidence="3 4" id="KW-0732">Signal</keyword>
<dbReference type="PANTHER" id="PTHR30290">
    <property type="entry name" value="PERIPLASMIC BINDING COMPONENT OF ABC TRANSPORTER"/>
    <property type="match status" value="1"/>
</dbReference>
<reference evidence="6 7" key="1">
    <citation type="submission" date="2016-10" db="EMBL/GenBank/DDBJ databases">
        <authorList>
            <person name="Varghese N."/>
            <person name="Submissions S."/>
        </authorList>
    </citation>
    <scope>NUCLEOTIDE SEQUENCE [LARGE SCALE GENOMIC DNA]</scope>
    <source>
        <strain evidence="6 7">IBRC-M10081</strain>
    </source>
</reference>
<dbReference type="EMBL" id="FOIT01000002">
    <property type="protein sequence ID" value="SEV95866.1"/>
    <property type="molecule type" value="Genomic_DNA"/>
</dbReference>
<feature type="domain" description="Solute-binding protein family 5" evidence="5">
    <location>
        <begin position="77"/>
        <end position="417"/>
    </location>
</feature>
<dbReference type="GO" id="GO:0042597">
    <property type="term" value="C:periplasmic space"/>
    <property type="evidence" value="ECO:0007669"/>
    <property type="project" value="UniProtKB-ARBA"/>
</dbReference>
<accession>A0A662Z3X5</accession>
<proteinExistence type="inferred from homology"/>
<dbReference type="AlphaFoldDB" id="A0A662Z3X5"/>
<evidence type="ECO:0000313" key="7">
    <source>
        <dbReference type="Proteomes" id="UP000243605"/>
    </source>
</evidence>
<organism evidence="6 7">
    <name type="scientific">Aliicoccus persicus</name>
    <dbReference type="NCBI Taxonomy" id="930138"/>
    <lineage>
        <taxon>Bacteria</taxon>
        <taxon>Bacillati</taxon>
        <taxon>Bacillota</taxon>
        <taxon>Bacilli</taxon>
        <taxon>Bacillales</taxon>
        <taxon>Staphylococcaceae</taxon>
        <taxon>Aliicoccus</taxon>
    </lineage>
</organism>
<evidence type="ECO:0000256" key="2">
    <source>
        <dbReference type="ARBA" id="ARBA00022448"/>
    </source>
</evidence>
<dbReference type="GO" id="GO:1904680">
    <property type="term" value="F:peptide transmembrane transporter activity"/>
    <property type="evidence" value="ECO:0007669"/>
    <property type="project" value="TreeGrafter"/>
</dbReference>
<evidence type="ECO:0000259" key="5">
    <source>
        <dbReference type="Pfam" id="PF00496"/>
    </source>
</evidence>
<dbReference type="PIRSF" id="PIRSF002741">
    <property type="entry name" value="MppA"/>
    <property type="match status" value="1"/>
</dbReference>
<evidence type="ECO:0000256" key="4">
    <source>
        <dbReference type="SAM" id="SignalP"/>
    </source>
</evidence>
<dbReference type="Gene3D" id="3.90.76.10">
    <property type="entry name" value="Dipeptide-binding Protein, Domain 1"/>
    <property type="match status" value="1"/>
</dbReference>
<keyword evidence="7" id="KW-1185">Reference proteome</keyword>
<evidence type="ECO:0000256" key="1">
    <source>
        <dbReference type="ARBA" id="ARBA00005695"/>
    </source>
</evidence>
<dbReference type="Proteomes" id="UP000243605">
    <property type="component" value="Unassembled WGS sequence"/>
</dbReference>
<dbReference type="GO" id="GO:0043190">
    <property type="term" value="C:ATP-binding cassette (ABC) transporter complex"/>
    <property type="evidence" value="ECO:0007669"/>
    <property type="project" value="InterPro"/>
</dbReference>
<dbReference type="SUPFAM" id="SSF53850">
    <property type="entry name" value="Periplasmic binding protein-like II"/>
    <property type="match status" value="1"/>
</dbReference>
<name>A0A662Z3X5_9STAP</name>
<gene>
    <name evidence="6" type="ORF">SAMN05192557_1003</name>
</gene>
<keyword evidence="2" id="KW-0813">Transport</keyword>
<evidence type="ECO:0000313" key="6">
    <source>
        <dbReference type="EMBL" id="SEV95866.1"/>
    </source>
</evidence>
<dbReference type="GO" id="GO:0015833">
    <property type="term" value="P:peptide transport"/>
    <property type="evidence" value="ECO:0007669"/>
    <property type="project" value="TreeGrafter"/>
</dbReference>
<dbReference type="RefSeq" id="WP_091474494.1">
    <property type="nucleotide sequence ID" value="NZ_FOIT01000002.1"/>
</dbReference>
<dbReference type="InterPro" id="IPR030678">
    <property type="entry name" value="Peptide/Ni-bd"/>
</dbReference>
<evidence type="ECO:0000256" key="3">
    <source>
        <dbReference type="ARBA" id="ARBA00022729"/>
    </source>
</evidence>
<sequence>MKKMIKLFTVSMLIGTTVAYFGTTTHAQDEADTVEISMTIGNDIDSLDPFLAQATLTDSVIYNIFEGLLDAETDGSLVPHLAHDYEISDDALTYTFFLEEGVTFHDGSDFTAEDVVYTYSKLAGLDGEDALSDKWEVVESVEATDDYTVEVTLSNPDSGFLARTIRAIVPADYDDHATNPVGTGPYTFVEHSIDQRVTLEKFDDYFQGNDFDVDVVNFDVMPDEETALLAFQAGEVDFITAVSDQNLSRVPEDANVVSGPLNMVMMLAMNHEVEPLDSVEVRQAMNMVVDKQEVIDVAIDGNGDALHTFMSPAMDFYFNEELVDYYTVDVETAQSLMAEAGYEDGFSIEMKVPNNAQLYIDAAQVLQAQLALINIDLTLDVIEFSTWLEDVYNEREFESTIIGFTGKLDPYDVMIRMETGYAYNFMNVDIEGYNEALEAAISAPSPEESATLYKEAQELLTENAAAVFLMDPARNSVMRSGISGFEMYPYERYVVKDLVVE</sequence>
<dbReference type="PANTHER" id="PTHR30290:SF9">
    <property type="entry name" value="OLIGOPEPTIDE-BINDING PROTEIN APPA"/>
    <property type="match status" value="1"/>
</dbReference>
<feature type="signal peptide" evidence="4">
    <location>
        <begin position="1"/>
        <end position="27"/>
    </location>
</feature>
<dbReference type="Gene3D" id="3.10.105.10">
    <property type="entry name" value="Dipeptide-binding Protein, Domain 3"/>
    <property type="match status" value="1"/>
</dbReference>
<comment type="similarity">
    <text evidence="1">Belongs to the bacterial solute-binding protein 5 family.</text>
</comment>
<feature type="chain" id="PRO_5024802581" evidence="4">
    <location>
        <begin position="28"/>
        <end position="501"/>
    </location>
</feature>
<dbReference type="InterPro" id="IPR000914">
    <property type="entry name" value="SBP_5_dom"/>
</dbReference>
<protein>
    <submittedName>
        <fullName evidence="6">Peptide/nickel transport system substrate-binding protein</fullName>
    </submittedName>
</protein>
<dbReference type="InterPro" id="IPR039424">
    <property type="entry name" value="SBP_5"/>
</dbReference>